<dbReference type="SUPFAM" id="SSF46955">
    <property type="entry name" value="Putative DNA-binding domain"/>
    <property type="match status" value="1"/>
</dbReference>
<protein>
    <submittedName>
        <fullName evidence="4">DNA-binding transcriptional MerR regulator/DNA gyrase inhibitor GyrI</fullName>
    </submittedName>
</protein>
<dbReference type="Proteomes" id="UP000767291">
    <property type="component" value="Unassembled WGS sequence"/>
</dbReference>
<dbReference type="PROSITE" id="PS50937">
    <property type="entry name" value="HTH_MERR_2"/>
    <property type="match status" value="1"/>
</dbReference>
<dbReference type="InterPro" id="IPR009061">
    <property type="entry name" value="DNA-bd_dom_put_sf"/>
</dbReference>
<dbReference type="SMART" id="SM00422">
    <property type="entry name" value="HTH_MERR"/>
    <property type="match status" value="1"/>
</dbReference>
<dbReference type="PANTHER" id="PTHR30204:SF85">
    <property type="entry name" value="MULTIDRUG-EFFLUX TRANSPORTER 2 REGULATOR"/>
    <property type="match status" value="1"/>
</dbReference>
<dbReference type="InterPro" id="IPR011256">
    <property type="entry name" value="Reg_factor_effector_dom_sf"/>
</dbReference>
<evidence type="ECO:0000256" key="1">
    <source>
        <dbReference type="ARBA" id="ARBA00023125"/>
    </source>
</evidence>
<evidence type="ECO:0000256" key="2">
    <source>
        <dbReference type="SAM" id="Coils"/>
    </source>
</evidence>
<dbReference type="InterPro" id="IPR029442">
    <property type="entry name" value="GyrI-like"/>
</dbReference>
<evidence type="ECO:0000313" key="4">
    <source>
        <dbReference type="EMBL" id="MBP1855107.1"/>
    </source>
</evidence>
<dbReference type="SUPFAM" id="SSF55136">
    <property type="entry name" value="Probable bacterial effector-binding domain"/>
    <property type="match status" value="1"/>
</dbReference>
<dbReference type="CDD" id="cd04782">
    <property type="entry name" value="HTH_BltR"/>
    <property type="match status" value="1"/>
</dbReference>
<keyword evidence="5" id="KW-1185">Reference proteome</keyword>
<reference evidence="4 5" key="1">
    <citation type="submission" date="2021-03" db="EMBL/GenBank/DDBJ databases">
        <title>Genomic Encyclopedia of Type Strains, Phase IV (KMG-IV): sequencing the most valuable type-strain genomes for metagenomic binning, comparative biology and taxonomic classification.</title>
        <authorList>
            <person name="Goeker M."/>
        </authorList>
    </citation>
    <scope>NUCLEOTIDE SEQUENCE [LARGE SCALE GENOMIC DNA]</scope>
    <source>
        <strain evidence="4 5">DSM 1289</strain>
    </source>
</reference>
<organism evidence="4 5">
    <name type="scientific">Metaclostridioides mangenotii</name>
    <dbReference type="NCBI Taxonomy" id="1540"/>
    <lineage>
        <taxon>Bacteria</taxon>
        <taxon>Bacillati</taxon>
        <taxon>Bacillota</taxon>
        <taxon>Clostridia</taxon>
        <taxon>Peptostreptococcales</taxon>
        <taxon>Peptostreptococcaceae</taxon>
        <taxon>Metaclostridioides</taxon>
    </lineage>
</organism>
<keyword evidence="1" id="KW-0238">DNA-binding</keyword>
<dbReference type="Gene3D" id="1.10.1660.10">
    <property type="match status" value="1"/>
</dbReference>
<accession>A0ABS4EAY7</accession>
<dbReference type="EMBL" id="JAGGJX010000002">
    <property type="protein sequence ID" value="MBP1855107.1"/>
    <property type="molecule type" value="Genomic_DNA"/>
</dbReference>
<keyword evidence="2" id="KW-0175">Coiled coil</keyword>
<dbReference type="PANTHER" id="PTHR30204">
    <property type="entry name" value="REDOX-CYCLING DRUG-SENSING TRANSCRIPTIONAL ACTIVATOR SOXR"/>
    <property type="match status" value="1"/>
</dbReference>
<dbReference type="Pfam" id="PF13411">
    <property type="entry name" value="MerR_1"/>
    <property type="match status" value="1"/>
</dbReference>
<feature type="domain" description="HTH merR-type" evidence="3">
    <location>
        <begin position="8"/>
        <end position="77"/>
    </location>
</feature>
<evidence type="ECO:0000313" key="5">
    <source>
        <dbReference type="Proteomes" id="UP000767291"/>
    </source>
</evidence>
<comment type="caution">
    <text evidence="4">The sequence shown here is derived from an EMBL/GenBank/DDBJ whole genome shotgun (WGS) entry which is preliminary data.</text>
</comment>
<dbReference type="RefSeq" id="WP_209456573.1">
    <property type="nucleotide sequence ID" value="NZ_BAAACS010000002.1"/>
</dbReference>
<sequence length="278" mass="32641">MSGNYKNHLTTGEFAKLCGVNKRTLFHYNDIGLFLPAITDKNGYRYYSYHQFDTFSIITILKELNVPLKDIKIYLNTRTPEMLLSLAEQKIDMANREIDKLNQIKNLLEDTIICTNLGLNADCDIITLENQEEEYMFLSTLLNEEKSTDHTKWISDYTKFRNSTQTTRKSYLFGAMLNEDNIKNGNFNNYSYIFEKVSNNNESYNIYVKPKGLYAVAYHPGSYETIYRTYDLLLKFLEENGLQMGEFAYEVYLLDEISNKNERDFITQITVKIEENKR</sequence>
<dbReference type="InterPro" id="IPR000551">
    <property type="entry name" value="MerR-type_HTH_dom"/>
</dbReference>
<name>A0ABS4EAY7_9FIRM</name>
<dbReference type="Gene3D" id="3.20.80.10">
    <property type="entry name" value="Regulatory factor, effector binding domain"/>
    <property type="match status" value="1"/>
</dbReference>
<feature type="coiled-coil region" evidence="2">
    <location>
        <begin position="84"/>
        <end position="148"/>
    </location>
</feature>
<dbReference type="Pfam" id="PF06445">
    <property type="entry name" value="GyrI-like"/>
    <property type="match status" value="1"/>
</dbReference>
<evidence type="ECO:0000259" key="3">
    <source>
        <dbReference type="PROSITE" id="PS50937"/>
    </source>
</evidence>
<gene>
    <name evidence="4" type="ORF">J2Z43_001500</name>
</gene>
<dbReference type="InterPro" id="IPR047057">
    <property type="entry name" value="MerR_fam"/>
</dbReference>
<proteinExistence type="predicted"/>